<keyword evidence="4" id="KW-1133">Transmembrane helix</keyword>
<dbReference type="GO" id="GO:0005576">
    <property type="term" value="C:extracellular region"/>
    <property type="evidence" value="ECO:0007669"/>
    <property type="project" value="TreeGrafter"/>
</dbReference>
<dbReference type="AlphaFoldDB" id="A0A1Y2D2V7"/>
<evidence type="ECO:0000256" key="2">
    <source>
        <dbReference type="ARBA" id="ARBA00023295"/>
    </source>
</evidence>
<evidence type="ECO:0000256" key="1">
    <source>
        <dbReference type="ARBA" id="ARBA00022801"/>
    </source>
</evidence>
<comment type="caution">
    <text evidence="6">The sequence shown here is derived from an EMBL/GenBank/DDBJ whole genome shotgun (WGS) entry which is preliminary data.</text>
</comment>
<evidence type="ECO:0000259" key="5">
    <source>
        <dbReference type="PROSITE" id="PS51910"/>
    </source>
</evidence>
<keyword evidence="4" id="KW-0472">Membrane</keyword>
<sequence>MSEVEVKETVDHDKRRRNRNIIIGVAVVVLIVAAALVAYFVTQNNSGSGSSSTSNNATATANPTAGVSASPLPLSNKKLFGYWGQSAIGNGVGLNGTGTRLIPNSDQQKPLAYYCDLGYYQTMNIAFLYAFGGGDSHWGLDLSSLGRYEVDANGVVTTSWEQIPISPDVFLKVGDDIKHCQAKGIKVVLSLGGDMHSPYQFIAGDGARLANVLYNAFLDGKSATRPFGTAVLDGIELDVEKTDSAYTQEQIIFLQTLKQLSPKIILSAVPQCYLNGGLGMDINTGPVIKAVPELLDYVIIQYYNNPSCSYPFGFNFNRWKALYSGPLVVGLAGDVTSAITGGFLPPPMLQAVVDEFKNDPQFYGISVYDVSSSNPSPSLNTNYSLTLRKALNGDKVGSGYGPQGNFTTMWDWDARCGPTWNYANETCGLVSCKNVWSCADPKMMCFSFLSSC</sequence>
<feature type="region of interest" description="Disordered" evidence="3">
    <location>
        <begin position="45"/>
        <end position="66"/>
    </location>
</feature>
<keyword evidence="1 6" id="KW-0378">Hydrolase</keyword>
<protein>
    <submittedName>
        <fullName evidence="6">Glycoside hydrolase</fullName>
    </submittedName>
</protein>
<name>A0A1Y2D2V7_9FUNG</name>
<dbReference type="InterPro" id="IPR050542">
    <property type="entry name" value="Glycosyl_Hydrlase18_Chitinase"/>
</dbReference>
<reference evidence="6 7" key="1">
    <citation type="submission" date="2016-07" db="EMBL/GenBank/DDBJ databases">
        <title>Pervasive Adenine N6-methylation of Active Genes in Fungi.</title>
        <authorList>
            <consortium name="DOE Joint Genome Institute"/>
            <person name="Mondo S.J."/>
            <person name="Dannebaum R.O."/>
            <person name="Kuo R.C."/>
            <person name="Labutti K."/>
            <person name="Haridas S."/>
            <person name="Kuo A."/>
            <person name="Salamov A."/>
            <person name="Ahrendt S.R."/>
            <person name="Lipzen A."/>
            <person name="Sullivan W."/>
            <person name="Andreopoulos W.B."/>
            <person name="Clum A."/>
            <person name="Lindquist E."/>
            <person name="Daum C."/>
            <person name="Ramamoorthy G.K."/>
            <person name="Gryganskyi A."/>
            <person name="Culley D."/>
            <person name="Magnuson J.K."/>
            <person name="James T.Y."/>
            <person name="O'Malley M.A."/>
            <person name="Stajich J.E."/>
            <person name="Spatafora J.W."/>
            <person name="Visel A."/>
            <person name="Grigoriev I.V."/>
        </authorList>
    </citation>
    <scope>NUCLEOTIDE SEQUENCE [LARGE SCALE GENOMIC DNA]</scope>
    <source>
        <strain evidence="6 7">JEL800</strain>
    </source>
</reference>
<evidence type="ECO:0000313" key="6">
    <source>
        <dbReference type="EMBL" id="ORY53633.1"/>
    </source>
</evidence>
<keyword evidence="7" id="KW-1185">Reference proteome</keyword>
<feature type="domain" description="GH18" evidence="5">
    <location>
        <begin position="77"/>
        <end position="398"/>
    </location>
</feature>
<dbReference type="Gene3D" id="3.20.20.80">
    <property type="entry name" value="Glycosidases"/>
    <property type="match status" value="1"/>
</dbReference>
<evidence type="ECO:0000256" key="3">
    <source>
        <dbReference type="SAM" id="MobiDB-lite"/>
    </source>
</evidence>
<dbReference type="PROSITE" id="PS51910">
    <property type="entry name" value="GH18_2"/>
    <property type="match status" value="1"/>
</dbReference>
<dbReference type="Proteomes" id="UP000193642">
    <property type="component" value="Unassembled WGS sequence"/>
</dbReference>
<evidence type="ECO:0000313" key="7">
    <source>
        <dbReference type="Proteomes" id="UP000193642"/>
    </source>
</evidence>
<dbReference type="Pfam" id="PF00704">
    <property type="entry name" value="Glyco_hydro_18"/>
    <property type="match status" value="1"/>
</dbReference>
<dbReference type="PANTHER" id="PTHR45708">
    <property type="entry name" value="ENDOCHITINASE"/>
    <property type="match status" value="1"/>
</dbReference>
<dbReference type="InterPro" id="IPR001223">
    <property type="entry name" value="Glyco_hydro18_cat"/>
</dbReference>
<keyword evidence="4" id="KW-0812">Transmembrane</keyword>
<dbReference type="SUPFAM" id="SSF51445">
    <property type="entry name" value="(Trans)glycosidases"/>
    <property type="match status" value="1"/>
</dbReference>
<dbReference type="PANTHER" id="PTHR45708:SF49">
    <property type="entry name" value="ENDOCHITINASE"/>
    <property type="match status" value="1"/>
</dbReference>
<dbReference type="OrthoDB" id="6020543at2759"/>
<accession>A0A1Y2D2V7</accession>
<gene>
    <name evidence="6" type="ORF">BCR33DRAFT_711019</name>
</gene>
<evidence type="ECO:0000256" key="4">
    <source>
        <dbReference type="SAM" id="Phobius"/>
    </source>
</evidence>
<proteinExistence type="predicted"/>
<dbReference type="GO" id="GO:0005975">
    <property type="term" value="P:carbohydrate metabolic process"/>
    <property type="evidence" value="ECO:0007669"/>
    <property type="project" value="InterPro"/>
</dbReference>
<keyword evidence="2" id="KW-0326">Glycosidase</keyword>
<dbReference type="EMBL" id="MCGO01000001">
    <property type="protein sequence ID" value="ORY53633.1"/>
    <property type="molecule type" value="Genomic_DNA"/>
</dbReference>
<dbReference type="GO" id="GO:0004568">
    <property type="term" value="F:chitinase activity"/>
    <property type="evidence" value="ECO:0007669"/>
    <property type="project" value="TreeGrafter"/>
</dbReference>
<organism evidence="6 7">
    <name type="scientific">Rhizoclosmatium globosum</name>
    <dbReference type="NCBI Taxonomy" id="329046"/>
    <lineage>
        <taxon>Eukaryota</taxon>
        <taxon>Fungi</taxon>
        <taxon>Fungi incertae sedis</taxon>
        <taxon>Chytridiomycota</taxon>
        <taxon>Chytridiomycota incertae sedis</taxon>
        <taxon>Chytridiomycetes</taxon>
        <taxon>Chytridiales</taxon>
        <taxon>Chytriomycetaceae</taxon>
        <taxon>Rhizoclosmatium</taxon>
    </lineage>
</organism>
<dbReference type="InterPro" id="IPR017853">
    <property type="entry name" value="GH"/>
</dbReference>
<feature type="transmembrane region" description="Helical" evidence="4">
    <location>
        <begin position="21"/>
        <end position="41"/>
    </location>
</feature>